<evidence type="ECO:0000256" key="5">
    <source>
        <dbReference type="ARBA" id="ARBA00022490"/>
    </source>
</evidence>
<dbReference type="PROSITE" id="PS00177">
    <property type="entry name" value="TOPOISOMERASE_II"/>
    <property type="match status" value="1"/>
</dbReference>
<dbReference type="InterPro" id="IPR011557">
    <property type="entry name" value="GyrB"/>
</dbReference>
<dbReference type="Proteomes" id="UP000005297">
    <property type="component" value="Unassembled WGS sequence"/>
</dbReference>
<dbReference type="PROSITE" id="PS50880">
    <property type="entry name" value="TOPRIM"/>
    <property type="match status" value="1"/>
</dbReference>
<dbReference type="Gene3D" id="3.30.230.10">
    <property type="match status" value="1"/>
</dbReference>
<dbReference type="GO" id="GO:0003677">
    <property type="term" value="F:DNA binding"/>
    <property type="evidence" value="ECO:0007669"/>
    <property type="project" value="UniProtKB-KW"/>
</dbReference>
<dbReference type="GO" id="GO:0005524">
    <property type="term" value="F:ATP binding"/>
    <property type="evidence" value="ECO:0007669"/>
    <property type="project" value="UniProtKB-KW"/>
</dbReference>
<dbReference type="InterPro" id="IPR020568">
    <property type="entry name" value="Ribosomal_Su5_D2-typ_SF"/>
</dbReference>
<dbReference type="GO" id="GO:0046872">
    <property type="term" value="F:metal ion binding"/>
    <property type="evidence" value="ECO:0007669"/>
    <property type="project" value="UniProtKB-KW"/>
</dbReference>
<dbReference type="InterPro" id="IPR001241">
    <property type="entry name" value="Topo_IIA"/>
</dbReference>
<evidence type="ECO:0000259" key="14">
    <source>
        <dbReference type="PROSITE" id="PS50880"/>
    </source>
</evidence>
<dbReference type="RefSeq" id="WP_009849928.1">
    <property type="nucleotide sequence ID" value="NZ_DS022294.1"/>
</dbReference>
<keyword evidence="12" id="KW-0413">Isomerase</keyword>
<feature type="non-terminal residue" evidence="15">
    <location>
        <position position="1"/>
    </location>
</feature>
<feature type="domain" description="Toprim" evidence="14">
    <location>
        <begin position="388"/>
        <end position="503"/>
    </location>
</feature>
<dbReference type="Gene3D" id="3.40.50.670">
    <property type="match status" value="2"/>
</dbReference>
<dbReference type="FunCoup" id="Q0F0S6">
    <property type="interactions" value="460"/>
</dbReference>
<keyword evidence="5" id="KW-0963">Cytoplasm</keyword>
<dbReference type="Gene3D" id="3.10.20.690">
    <property type="match status" value="1"/>
</dbReference>
<organism evidence="15 16">
    <name type="scientific">Mariprofundus ferrooxydans PV-1</name>
    <dbReference type="NCBI Taxonomy" id="314345"/>
    <lineage>
        <taxon>Bacteria</taxon>
        <taxon>Pseudomonadati</taxon>
        <taxon>Pseudomonadota</taxon>
        <taxon>Candidatius Mariprofundia</taxon>
        <taxon>Mariprofundales</taxon>
        <taxon>Mariprofundaceae</taxon>
        <taxon>Mariprofundus</taxon>
    </lineage>
</organism>
<evidence type="ECO:0000256" key="3">
    <source>
        <dbReference type="ARBA" id="ARBA00010708"/>
    </source>
</evidence>
<keyword evidence="10" id="KW-0799">Topoisomerase</keyword>
<sequence>TDDGTGLHHMVFEVVDNAIDEALAGHCDKIEVIIHSDDSVTVRDNGRGIPVGMHDEEQCSAAQVIMTVLHAGGKFDDNSYKVSGGLHGVGVSVVNALSESLELVIRREGHVHYQKYLMGVPVEPLKVIGDAKGSGTEVRFLPSLEIFSHRNMSFDILAARLRELSFLNSGVHIEVLDERTDHKVVFEYEGGISAFVEHLNRTRAPLHSDCVSMQIDRNDVGVELAMQWTDSYQENVFCFTNNIPQKDGGSHLAGLRGALTRCVNNYAAASGLLKKHKVSLTGEDCREGLTAVLSVKVPDPKFSSQTKEKLVSSEVRPIVESVVNEKLAEWFEENPKEAMRIVGKVAEAATAREAARKARDLTRRKGALDISSLPGKLADCQEKDPALSELYLVEGDSAGGSAKQGRDRKAQAILPLKGKILNVEKARFDRMLSSQEIGTMITALGTSIGKDDFDISKLRYHKVVIMTDADVDGSHILTLLLTFFYRQMPELIERGYLYIAQPPLYRVTRGKKSRYIADDDGLFEFLLEHGSDGKEYFSSSDGQPISGERLQTSVRSIHRLQRLLSRLSQRIDRKVLKLLIESGKISMQMMRSRAELEERLQALDRLFELTTREDETLTWKVNENEEDGTCWIQFQRRDHGRVMISRLDKDLVGTAEFGEAQKLCASIQNLVDDGAHLSEGEKNWPITHFDELASIIESEGRKGLGIQRYKGLGEMDPEQLWETTMDPVNRVFKRVMLEDVVNADETFSTLMGDAVEPRRRFIQDNALKVQNLDV</sequence>
<dbReference type="InterPro" id="IPR006171">
    <property type="entry name" value="TOPRIM_dom"/>
</dbReference>
<keyword evidence="7" id="KW-0547">Nucleotide-binding</keyword>
<dbReference type="eggNOG" id="COG0187">
    <property type="taxonomic scope" value="Bacteria"/>
</dbReference>
<dbReference type="InterPro" id="IPR034160">
    <property type="entry name" value="TOPRIM_GyrB"/>
</dbReference>
<dbReference type="Pfam" id="PF02518">
    <property type="entry name" value="HATPase_c"/>
    <property type="match status" value="1"/>
</dbReference>
<dbReference type="SUPFAM" id="SSF55874">
    <property type="entry name" value="ATPase domain of HSP90 chaperone/DNA topoisomerase II/histidine kinase"/>
    <property type="match status" value="1"/>
</dbReference>
<dbReference type="AlphaFoldDB" id="Q0F0S6"/>
<evidence type="ECO:0000256" key="2">
    <source>
        <dbReference type="ARBA" id="ARBA00001946"/>
    </source>
</evidence>
<dbReference type="STRING" id="314344.AL013_06540"/>
<dbReference type="InterPro" id="IPR018522">
    <property type="entry name" value="TopoIIA_CS"/>
</dbReference>
<evidence type="ECO:0000313" key="15">
    <source>
        <dbReference type="EMBL" id="EAU55465.1"/>
    </source>
</evidence>
<dbReference type="InterPro" id="IPR003594">
    <property type="entry name" value="HATPase_dom"/>
</dbReference>
<dbReference type="InterPro" id="IPR013506">
    <property type="entry name" value="Topo_IIA_bsu_dom2"/>
</dbReference>
<dbReference type="Pfam" id="PF00986">
    <property type="entry name" value="DNA_gyraseB_C"/>
    <property type="match status" value="1"/>
</dbReference>
<comment type="catalytic activity">
    <reaction evidence="1">
        <text>ATP-dependent breakage, passage and rejoining of double-stranded DNA.</text>
        <dbReference type="EC" id="5.6.2.2"/>
    </reaction>
</comment>
<accession>Q0F0S6</accession>
<dbReference type="GO" id="GO:0003918">
    <property type="term" value="F:DNA topoisomerase type II (double strand cut, ATP-hydrolyzing) activity"/>
    <property type="evidence" value="ECO:0007669"/>
    <property type="project" value="UniProtKB-EC"/>
</dbReference>
<dbReference type="SUPFAM" id="SSF54211">
    <property type="entry name" value="Ribosomal protein S5 domain 2-like"/>
    <property type="match status" value="1"/>
</dbReference>
<protein>
    <recommendedName>
        <fullName evidence="4">DNA topoisomerase (ATP-hydrolyzing)</fullName>
        <ecNumber evidence="4">5.6.2.2</ecNumber>
    </recommendedName>
</protein>
<dbReference type="PANTHER" id="PTHR45866">
    <property type="entry name" value="DNA GYRASE/TOPOISOMERASE SUBUNIT B"/>
    <property type="match status" value="1"/>
</dbReference>
<gene>
    <name evidence="15" type="ORF">SPV1_12051</name>
</gene>
<dbReference type="EMBL" id="AATS01000003">
    <property type="protein sequence ID" value="EAU55465.1"/>
    <property type="molecule type" value="Genomic_DNA"/>
</dbReference>
<dbReference type="CDD" id="cd00822">
    <property type="entry name" value="TopoII_Trans_DNA_gyrase"/>
    <property type="match status" value="1"/>
</dbReference>
<keyword evidence="8" id="KW-0067">ATP-binding</keyword>
<dbReference type="SMART" id="SM00433">
    <property type="entry name" value="TOP2c"/>
    <property type="match status" value="1"/>
</dbReference>
<evidence type="ECO:0000256" key="7">
    <source>
        <dbReference type="ARBA" id="ARBA00022741"/>
    </source>
</evidence>
<dbReference type="PRINTS" id="PR00418">
    <property type="entry name" value="TPI2FAMILY"/>
</dbReference>
<dbReference type="GO" id="GO:0006265">
    <property type="term" value="P:DNA topological change"/>
    <property type="evidence" value="ECO:0007669"/>
    <property type="project" value="InterPro"/>
</dbReference>
<dbReference type="EC" id="5.6.2.2" evidence="4"/>
<dbReference type="HAMAP" id="MF_01898">
    <property type="entry name" value="GyrB"/>
    <property type="match status" value="1"/>
</dbReference>
<dbReference type="FunFam" id="3.30.230.10:FF:000005">
    <property type="entry name" value="DNA gyrase subunit B"/>
    <property type="match status" value="1"/>
</dbReference>
<dbReference type="SUPFAM" id="SSF56719">
    <property type="entry name" value="Type II DNA topoisomerase"/>
    <property type="match status" value="1"/>
</dbReference>
<dbReference type="InterPro" id="IPR014721">
    <property type="entry name" value="Ribsml_uS5_D2-typ_fold_subgr"/>
</dbReference>
<evidence type="ECO:0000256" key="8">
    <source>
        <dbReference type="ARBA" id="ARBA00022840"/>
    </source>
</evidence>
<dbReference type="InterPro" id="IPR041423">
    <property type="entry name" value="GyrB_insert"/>
</dbReference>
<dbReference type="Pfam" id="PF01751">
    <property type="entry name" value="Toprim"/>
    <property type="match status" value="1"/>
</dbReference>
<name>Q0F0S6_9PROT</name>
<comment type="similarity">
    <text evidence="3">Belongs to the type II topoisomerase GyrB family.</text>
</comment>
<dbReference type="GO" id="GO:0005694">
    <property type="term" value="C:chromosome"/>
    <property type="evidence" value="ECO:0007669"/>
    <property type="project" value="InterPro"/>
</dbReference>
<dbReference type="SMART" id="SM00387">
    <property type="entry name" value="HATPase_c"/>
    <property type="match status" value="1"/>
</dbReference>
<dbReference type="PANTHER" id="PTHR45866:SF1">
    <property type="entry name" value="DNA GYRASE SUBUNIT B, MITOCHONDRIAL"/>
    <property type="match status" value="1"/>
</dbReference>
<dbReference type="InterPro" id="IPR002288">
    <property type="entry name" value="DNA_gyrase_B_C"/>
</dbReference>
<evidence type="ECO:0000256" key="9">
    <source>
        <dbReference type="ARBA" id="ARBA00022842"/>
    </source>
</evidence>
<dbReference type="FunFam" id="3.40.50.670:FF:000007">
    <property type="entry name" value="DNA gyrase subunit B"/>
    <property type="match status" value="1"/>
</dbReference>
<evidence type="ECO:0000313" key="16">
    <source>
        <dbReference type="Proteomes" id="UP000005297"/>
    </source>
</evidence>
<dbReference type="NCBIfam" id="NF011501">
    <property type="entry name" value="PRK14939.1"/>
    <property type="match status" value="1"/>
</dbReference>
<proteinExistence type="inferred from homology"/>
<dbReference type="InterPro" id="IPR036890">
    <property type="entry name" value="HATPase_C_sf"/>
</dbReference>
<dbReference type="Pfam" id="PF00204">
    <property type="entry name" value="DNA_gyraseB"/>
    <property type="match status" value="1"/>
</dbReference>
<dbReference type="CDD" id="cd03366">
    <property type="entry name" value="TOPRIM_TopoIIA_GyrB"/>
    <property type="match status" value="1"/>
</dbReference>
<comment type="cofactor">
    <cofactor evidence="2">
        <name>Mg(2+)</name>
        <dbReference type="ChEBI" id="CHEBI:18420"/>
    </cofactor>
</comment>
<dbReference type="Pfam" id="PF18053">
    <property type="entry name" value="GyrB_insert"/>
    <property type="match status" value="1"/>
</dbReference>
<evidence type="ECO:0000256" key="6">
    <source>
        <dbReference type="ARBA" id="ARBA00022723"/>
    </source>
</evidence>
<dbReference type="Gene3D" id="3.30.565.10">
    <property type="entry name" value="Histidine kinase-like ATPase, C-terminal domain"/>
    <property type="match status" value="1"/>
</dbReference>
<dbReference type="InParanoid" id="Q0F0S6"/>
<keyword evidence="6" id="KW-0479">Metal-binding</keyword>
<keyword evidence="9" id="KW-0460">Magnesium</keyword>
<dbReference type="NCBIfam" id="NF004189">
    <property type="entry name" value="PRK05644.1"/>
    <property type="match status" value="1"/>
</dbReference>
<dbReference type="CDD" id="cd16928">
    <property type="entry name" value="HATPase_GyrB-like"/>
    <property type="match status" value="1"/>
</dbReference>
<evidence type="ECO:0000256" key="13">
    <source>
        <dbReference type="SAM" id="Coils"/>
    </source>
</evidence>
<dbReference type="InterPro" id="IPR013759">
    <property type="entry name" value="Topo_IIA_B_C"/>
</dbReference>
<keyword evidence="13" id="KW-0175">Coiled coil</keyword>
<evidence type="ECO:0000256" key="4">
    <source>
        <dbReference type="ARBA" id="ARBA00012895"/>
    </source>
</evidence>
<dbReference type="NCBIfam" id="TIGR01059">
    <property type="entry name" value="gyrB"/>
    <property type="match status" value="1"/>
</dbReference>
<evidence type="ECO:0000256" key="10">
    <source>
        <dbReference type="ARBA" id="ARBA00023029"/>
    </source>
</evidence>
<evidence type="ECO:0000256" key="1">
    <source>
        <dbReference type="ARBA" id="ARBA00000185"/>
    </source>
</evidence>
<dbReference type="InterPro" id="IPR013760">
    <property type="entry name" value="Topo_IIA-like_dom_sf"/>
</dbReference>
<feature type="coiled-coil region" evidence="13">
    <location>
        <begin position="586"/>
        <end position="613"/>
    </location>
</feature>
<dbReference type="PRINTS" id="PR01159">
    <property type="entry name" value="DNAGYRASEB"/>
</dbReference>
<dbReference type="InterPro" id="IPR000565">
    <property type="entry name" value="Topo_IIA_B"/>
</dbReference>
<comment type="caution">
    <text evidence="15">The sequence shown here is derived from an EMBL/GenBank/DDBJ whole genome shotgun (WGS) entry which is preliminary data.</text>
</comment>
<reference evidence="15 16" key="1">
    <citation type="submission" date="2006-09" db="EMBL/GenBank/DDBJ databases">
        <authorList>
            <person name="Emerson D."/>
            <person name="Ferriera S."/>
            <person name="Johnson J."/>
            <person name="Kravitz S."/>
            <person name="Halpern A."/>
            <person name="Remington K."/>
            <person name="Beeson K."/>
            <person name="Tran B."/>
            <person name="Rogers Y.-H."/>
            <person name="Friedman R."/>
            <person name="Venter J.C."/>
        </authorList>
    </citation>
    <scope>NUCLEOTIDE SEQUENCE [LARGE SCALE GENOMIC DNA]</scope>
    <source>
        <strain evidence="15 16">PV-1</strain>
    </source>
</reference>
<keyword evidence="16" id="KW-1185">Reference proteome</keyword>
<evidence type="ECO:0000256" key="12">
    <source>
        <dbReference type="ARBA" id="ARBA00023235"/>
    </source>
</evidence>
<evidence type="ECO:0000256" key="11">
    <source>
        <dbReference type="ARBA" id="ARBA00023125"/>
    </source>
</evidence>
<keyword evidence="11" id="KW-0238">DNA-binding</keyword>
<dbReference type="HOGENOM" id="CLU_422476_0_0_0"/>